<dbReference type="CDD" id="cd06578">
    <property type="entry name" value="HemD"/>
    <property type="match status" value="1"/>
</dbReference>
<evidence type="ECO:0000256" key="2">
    <source>
        <dbReference type="ARBA" id="ARBA00008133"/>
    </source>
</evidence>
<dbReference type="EC" id="4.2.1.75" evidence="3 9"/>
<evidence type="ECO:0000313" key="12">
    <source>
        <dbReference type="Proteomes" id="UP001061302"/>
    </source>
</evidence>
<dbReference type="PANTHER" id="PTHR38042">
    <property type="entry name" value="UROPORPHYRINOGEN-III SYNTHASE, CHLOROPLASTIC"/>
    <property type="match status" value="1"/>
</dbReference>
<accession>A0ABY6DNE6</accession>
<feature type="domain" description="Tetrapyrrole biosynthesis uroporphyrinogen III synthase" evidence="10">
    <location>
        <begin position="21"/>
        <end position="231"/>
    </location>
</feature>
<keyword evidence="4 9" id="KW-0456">Lyase</keyword>
<evidence type="ECO:0000256" key="1">
    <source>
        <dbReference type="ARBA" id="ARBA00004772"/>
    </source>
</evidence>
<evidence type="ECO:0000256" key="3">
    <source>
        <dbReference type="ARBA" id="ARBA00013109"/>
    </source>
</evidence>
<gene>
    <name evidence="11" type="ORF">N8I74_02300</name>
</gene>
<dbReference type="PANTHER" id="PTHR38042:SF1">
    <property type="entry name" value="UROPORPHYRINOGEN-III SYNTHASE, CHLOROPLASTIC"/>
    <property type="match status" value="1"/>
</dbReference>
<sequence length="257" mass="26291">MTLPLARRRIWVTRPAGQADALCAALAAQGAEPVRLPLLQIAPAADAAPLQAALDALAGFDLAVFVSPSALDAVAAARTAPWPAGVPAAVVGPGSAARARALGIAPVIAPPAHFDSAGLLAELDTHGSWAGRRAVLFRGDGGRPDLPDGLRARGLDLTVVAAYRRLPATLTIQALDDALAAGCDAVIISSSEAAQHLFALAGEATREQLQSLVYFAPHPRIIAALAEHDVDARLSRAGDAGIVDSLCCHFARPTSSP</sequence>
<dbReference type="Pfam" id="PF02602">
    <property type="entry name" value="HEM4"/>
    <property type="match status" value="1"/>
</dbReference>
<dbReference type="InterPro" id="IPR003754">
    <property type="entry name" value="4pyrrol_synth_uPrphyn_synth"/>
</dbReference>
<evidence type="ECO:0000313" key="11">
    <source>
        <dbReference type="EMBL" id="UXY15871.1"/>
    </source>
</evidence>
<evidence type="ECO:0000259" key="10">
    <source>
        <dbReference type="Pfam" id="PF02602"/>
    </source>
</evidence>
<dbReference type="InterPro" id="IPR036108">
    <property type="entry name" value="4pyrrol_syn_uPrphyn_synt_sf"/>
</dbReference>
<dbReference type="EMBL" id="CP106753">
    <property type="protein sequence ID" value="UXY15871.1"/>
    <property type="molecule type" value="Genomic_DNA"/>
</dbReference>
<keyword evidence="12" id="KW-1185">Reference proteome</keyword>
<organism evidence="11 12">
    <name type="scientific">Chitiniphilus purpureus</name>
    <dbReference type="NCBI Taxonomy" id="2981137"/>
    <lineage>
        <taxon>Bacteria</taxon>
        <taxon>Pseudomonadati</taxon>
        <taxon>Pseudomonadota</taxon>
        <taxon>Betaproteobacteria</taxon>
        <taxon>Neisseriales</taxon>
        <taxon>Chitinibacteraceae</taxon>
        <taxon>Chitiniphilus</taxon>
    </lineage>
</organism>
<reference evidence="11" key="1">
    <citation type="submission" date="2022-10" db="EMBL/GenBank/DDBJ databases">
        <title>Chitiniphilus purpureus sp. nov., a novel chitin-degrading bacterium isolated from crawfish pond sediment.</title>
        <authorList>
            <person name="Li K."/>
        </authorList>
    </citation>
    <scope>NUCLEOTIDE SEQUENCE</scope>
    <source>
        <strain evidence="11">CD1</strain>
    </source>
</reference>
<comment type="pathway">
    <text evidence="1 9">Porphyrin-containing compound metabolism; protoporphyrin-IX biosynthesis; coproporphyrinogen-III from 5-aminolevulinate: step 3/4.</text>
</comment>
<dbReference type="Proteomes" id="UP001061302">
    <property type="component" value="Chromosome"/>
</dbReference>
<evidence type="ECO:0000256" key="9">
    <source>
        <dbReference type="RuleBase" id="RU366031"/>
    </source>
</evidence>
<dbReference type="Gene3D" id="3.40.50.10090">
    <property type="match status" value="2"/>
</dbReference>
<dbReference type="InterPro" id="IPR039793">
    <property type="entry name" value="UROS/Hem4"/>
</dbReference>
<evidence type="ECO:0000256" key="5">
    <source>
        <dbReference type="ARBA" id="ARBA00023244"/>
    </source>
</evidence>
<dbReference type="SUPFAM" id="SSF69618">
    <property type="entry name" value="HemD-like"/>
    <property type="match status" value="1"/>
</dbReference>
<keyword evidence="5 9" id="KW-0627">Porphyrin biosynthesis</keyword>
<evidence type="ECO:0000256" key="8">
    <source>
        <dbReference type="ARBA" id="ARBA00048617"/>
    </source>
</evidence>
<evidence type="ECO:0000256" key="7">
    <source>
        <dbReference type="ARBA" id="ARBA00040167"/>
    </source>
</evidence>
<proteinExistence type="inferred from homology"/>
<comment type="similarity">
    <text evidence="2 9">Belongs to the uroporphyrinogen-III synthase family.</text>
</comment>
<protein>
    <recommendedName>
        <fullName evidence="7 9">Uroporphyrinogen-III synthase</fullName>
        <ecNumber evidence="3 9">4.2.1.75</ecNumber>
    </recommendedName>
</protein>
<evidence type="ECO:0000256" key="6">
    <source>
        <dbReference type="ARBA" id="ARBA00037589"/>
    </source>
</evidence>
<comment type="catalytic activity">
    <reaction evidence="8 9">
        <text>hydroxymethylbilane = uroporphyrinogen III + H2O</text>
        <dbReference type="Rhea" id="RHEA:18965"/>
        <dbReference type="ChEBI" id="CHEBI:15377"/>
        <dbReference type="ChEBI" id="CHEBI:57308"/>
        <dbReference type="ChEBI" id="CHEBI:57845"/>
        <dbReference type="EC" id="4.2.1.75"/>
    </reaction>
</comment>
<evidence type="ECO:0000256" key="4">
    <source>
        <dbReference type="ARBA" id="ARBA00023239"/>
    </source>
</evidence>
<name>A0ABY6DNE6_9NEIS</name>
<comment type="function">
    <text evidence="6 9">Catalyzes cyclization of the linear tetrapyrrole, hydroxymethylbilane, to the macrocyclic uroporphyrinogen III.</text>
</comment>
<dbReference type="RefSeq" id="WP_263125306.1">
    <property type="nucleotide sequence ID" value="NZ_CP106753.1"/>
</dbReference>